<evidence type="ECO:0008006" key="5">
    <source>
        <dbReference type="Google" id="ProtNLM"/>
    </source>
</evidence>
<dbReference type="STRING" id="1504633.A0A2T7EYU9"/>
<dbReference type="GO" id="GO:0003676">
    <property type="term" value="F:nucleic acid binding"/>
    <property type="evidence" value="ECO:0007669"/>
    <property type="project" value="InterPro"/>
</dbReference>
<dbReference type="EMBL" id="CM009750">
    <property type="protein sequence ID" value="PUZ73001.1"/>
    <property type="molecule type" value="Genomic_DNA"/>
</dbReference>
<evidence type="ECO:0000259" key="2">
    <source>
        <dbReference type="Pfam" id="PF13966"/>
    </source>
</evidence>
<feature type="domain" description="RNase H type-1" evidence="1">
    <location>
        <begin position="379"/>
        <end position="498"/>
    </location>
</feature>
<dbReference type="Proteomes" id="UP000244336">
    <property type="component" value="Chromosome 2"/>
</dbReference>
<dbReference type="OrthoDB" id="678303at2759"/>
<dbReference type="Gramene" id="PUZ73001">
    <property type="protein sequence ID" value="PUZ73001"/>
    <property type="gene ID" value="GQ55_2G440100"/>
</dbReference>
<proteinExistence type="predicted"/>
<reference evidence="3 4" key="1">
    <citation type="submission" date="2018-04" db="EMBL/GenBank/DDBJ databases">
        <title>WGS assembly of Panicum hallii var. hallii HAL2.</title>
        <authorList>
            <person name="Lovell J."/>
            <person name="Jenkins J."/>
            <person name="Lowry D."/>
            <person name="Mamidi S."/>
            <person name="Sreedasyam A."/>
            <person name="Weng X."/>
            <person name="Barry K."/>
            <person name="Bonette J."/>
            <person name="Campitelli B."/>
            <person name="Daum C."/>
            <person name="Gordon S."/>
            <person name="Gould B."/>
            <person name="Lipzen A."/>
            <person name="MacQueen A."/>
            <person name="Palacio-Mejia J."/>
            <person name="Plott C."/>
            <person name="Shakirov E."/>
            <person name="Shu S."/>
            <person name="Yoshinaga Y."/>
            <person name="Zane M."/>
            <person name="Rokhsar D."/>
            <person name="Grimwood J."/>
            <person name="Schmutz J."/>
            <person name="Juenger T."/>
        </authorList>
    </citation>
    <scope>NUCLEOTIDE SEQUENCE [LARGE SCALE GENOMIC DNA]</scope>
    <source>
        <strain evidence="4">cv. HAL2</strain>
    </source>
</reference>
<protein>
    <recommendedName>
        <fullName evidence="5">RNase H type-1 domain-containing protein</fullName>
    </recommendedName>
</protein>
<dbReference type="InterPro" id="IPR026960">
    <property type="entry name" value="RVT-Znf"/>
</dbReference>
<evidence type="ECO:0000259" key="1">
    <source>
        <dbReference type="Pfam" id="PF13456"/>
    </source>
</evidence>
<dbReference type="PANTHER" id="PTHR47074">
    <property type="entry name" value="BNAC02G40300D PROTEIN"/>
    <property type="match status" value="1"/>
</dbReference>
<name>A0A2T7EYU9_9POAL</name>
<sequence length="518" mass="59121">MVQPKYMGGLGFRDIEIFNLALLARQAWRLLINPNSLCAQILKAVYFPSGDILRAQVGNNPSKTWRAICDGIEVIKQGLIKRIGDGESTHIWNCNWIPRSGMFTPIASKVANPPSRVCELIDHTSMLWKSEEVRKYFLEIDSEAILQIPLSMRKQEDRWAWHERNGLFTVLSAYRMLIEAKRRREDYFEGRGSCSDAGRNYKEWKQLWKLKLPSKIKVFCWRLALDSIPTASVLKRKILAATPECKICGAEDDTWDHSLLRCTMSRCVWALLDEDLSELLASLRIVDPKQWLFFMCSNVPQAESTLILVSCWAIWNARRKFINEGIMQSPFSIMTMAKRLIEELEFVNRAQFKETSKCQPRLESQCWRAPESGFSKLKIDAAVSKSGSHGALAAVCRDNQGAFIACSAFVVQNISDPETLEAMACLEALALAEDCRINKVLVASDCLNVINNINVMPRCVYMMVLQDIHQRSKSFDCVRFAHEGRESNREAHFLAKYACTLGVGRHIWLTSPPIFIFY</sequence>
<keyword evidence="4" id="KW-1185">Reference proteome</keyword>
<feature type="domain" description="Reverse transcriptase zinc-binding" evidence="2">
    <location>
        <begin position="168"/>
        <end position="269"/>
    </location>
</feature>
<dbReference type="PANTHER" id="PTHR47074:SF73">
    <property type="entry name" value="OS04G0448401 PROTEIN"/>
    <property type="match status" value="1"/>
</dbReference>
<dbReference type="InterPro" id="IPR036397">
    <property type="entry name" value="RNaseH_sf"/>
</dbReference>
<organism evidence="3 4">
    <name type="scientific">Panicum hallii var. hallii</name>
    <dbReference type="NCBI Taxonomy" id="1504633"/>
    <lineage>
        <taxon>Eukaryota</taxon>
        <taxon>Viridiplantae</taxon>
        <taxon>Streptophyta</taxon>
        <taxon>Embryophyta</taxon>
        <taxon>Tracheophyta</taxon>
        <taxon>Spermatophyta</taxon>
        <taxon>Magnoliopsida</taxon>
        <taxon>Liliopsida</taxon>
        <taxon>Poales</taxon>
        <taxon>Poaceae</taxon>
        <taxon>PACMAD clade</taxon>
        <taxon>Panicoideae</taxon>
        <taxon>Panicodae</taxon>
        <taxon>Paniceae</taxon>
        <taxon>Panicinae</taxon>
        <taxon>Panicum</taxon>
        <taxon>Panicum sect. Panicum</taxon>
    </lineage>
</organism>
<dbReference type="Pfam" id="PF13966">
    <property type="entry name" value="zf-RVT"/>
    <property type="match status" value="1"/>
</dbReference>
<dbReference type="InterPro" id="IPR002156">
    <property type="entry name" value="RNaseH_domain"/>
</dbReference>
<dbReference type="SUPFAM" id="SSF53098">
    <property type="entry name" value="Ribonuclease H-like"/>
    <property type="match status" value="1"/>
</dbReference>
<dbReference type="AlphaFoldDB" id="A0A2T7EYU9"/>
<gene>
    <name evidence="3" type="ORF">GQ55_2G440100</name>
</gene>
<dbReference type="Gene3D" id="3.30.420.10">
    <property type="entry name" value="Ribonuclease H-like superfamily/Ribonuclease H"/>
    <property type="match status" value="1"/>
</dbReference>
<accession>A0A2T7EYU9</accession>
<dbReference type="InterPro" id="IPR052929">
    <property type="entry name" value="RNase_H-like_EbsB-rel"/>
</dbReference>
<dbReference type="Pfam" id="PF13456">
    <property type="entry name" value="RVT_3"/>
    <property type="match status" value="1"/>
</dbReference>
<dbReference type="InterPro" id="IPR044730">
    <property type="entry name" value="RNase_H-like_dom_plant"/>
</dbReference>
<dbReference type="InterPro" id="IPR012337">
    <property type="entry name" value="RNaseH-like_sf"/>
</dbReference>
<evidence type="ECO:0000313" key="4">
    <source>
        <dbReference type="Proteomes" id="UP000244336"/>
    </source>
</evidence>
<dbReference type="CDD" id="cd06222">
    <property type="entry name" value="RNase_H_like"/>
    <property type="match status" value="1"/>
</dbReference>
<evidence type="ECO:0000313" key="3">
    <source>
        <dbReference type="EMBL" id="PUZ73001.1"/>
    </source>
</evidence>
<dbReference type="GO" id="GO:0004523">
    <property type="term" value="F:RNA-DNA hybrid ribonuclease activity"/>
    <property type="evidence" value="ECO:0007669"/>
    <property type="project" value="InterPro"/>
</dbReference>